<dbReference type="KEGG" id="zma:100193546"/>
<proteinExistence type="evidence at transcript level"/>
<evidence type="ECO:0000313" key="1">
    <source>
        <dbReference type="EMBL" id="ACG48161.1"/>
    </source>
</evidence>
<dbReference type="OrthoDB" id="185373at2759"/>
<dbReference type="GeneID" id="100193546"/>
<accession>B6UFM8</accession>
<reference evidence="1" key="1">
    <citation type="journal article" date="2009" name="Plant Mol. Biol.">
        <title>Insights into corn genes derived from large-scale cDNA sequencing.</title>
        <authorList>
            <person name="Alexandrov N.N."/>
            <person name="Brover V.V."/>
            <person name="Freidin S."/>
            <person name="Troukhan M.E."/>
            <person name="Tatarinova T.V."/>
            <person name="Zhang H."/>
            <person name="Swaller T.J."/>
            <person name="Lu Y.P."/>
            <person name="Bouck J."/>
            <person name="Flavell R.B."/>
            <person name="Feldmann K.A."/>
        </authorList>
    </citation>
    <scope>NUCLEOTIDE SEQUENCE</scope>
</reference>
<dbReference type="RefSeq" id="NP_001316378.1">
    <property type="nucleotide sequence ID" value="NM_001329449.1"/>
</dbReference>
<dbReference type="EMBL" id="EU976043">
    <property type="protein sequence ID" value="ACG48161.1"/>
    <property type="molecule type" value="mRNA"/>
</dbReference>
<dbReference type="HOGENOM" id="CLU_2981981_0_0_1"/>
<sequence length="58" mass="6102">MSQPSSARLADKMSHIWTGGGASELGALGRQGATRCPCPFVSDHGVTLQSLWFVLDLG</sequence>
<protein>
    <submittedName>
        <fullName evidence="1">Uncharacterized protein</fullName>
    </submittedName>
</protein>
<organism evidence="1">
    <name type="scientific">Zea mays</name>
    <name type="common">Maize</name>
    <dbReference type="NCBI Taxonomy" id="4577"/>
    <lineage>
        <taxon>Eukaryota</taxon>
        <taxon>Viridiplantae</taxon>
        <taxon>Streptophyta</taxon>
        <taxon>Embryophyta</taxon>
        <taxon>Tracheophyta</taxon>
        <taxon>Spermatophyta</taxon>
        <taxon>Magnoliopsida</taxon>
        <taxon>Liliopsida</taxon>
        <taxon>Poales</taxon>
        <taxon>Poaceae</taxon>
        <taxon>PACMAD clade</taxon>
        <taxon>Panicoideae</taxon>
        <taxon>Andropogonodae</taxon>
        <taxon>Andropogoneae</taxon>
        <taxon>Tripsacinae</taxon>
        <taxon>Zea</taxon>
    </lineage>
</organism>
<dbReference type="AlphaFoldDB" id="B6UFM8"/>
<name>B6UFM8_MAIZE</name>